<sequence length="291" mass="31089">MPEPALVDPVLLPLWRPRFPCSGIATTTTSLDGQAMEKAAASGVNVGVALVTAWAVLVSRYVDTSHIAVDLLGDSSENAANTVPKELAVPVSAESLVADVYRCVHSKVSLGQTAAEGIDSIDHHRSNALVFLGPSDALHEDDPWHSAMQRQHCSLLIRHAAGQASSLIHISYDQAMYADEAIQELAAQLSTVFAALLTALSAPAGEANVRVKDLPRVSAQQRERLLELATVSLTSKGGFPNPQDMSIQALFTQWAAKAPDQAALVHGKKALTYGELHHHVSALAYKLHSKY</sequence>
<gene>
    <name evidence="1" type="ORF">H4R34_005053</name>
</gene>
<feature type="non-terminal residue" evidence="1">
    <location>
        <position position="291"/>
    </location>
</feature>
<dbReference type="Proteomes" id="UP001151582">
    <property type="component" value="Unassembled WGS sequence"/>
</dbReference>
<dbReference type="Gene3D" id="3.30.559.30">
    <property type="entry name" value="Nonribosomal peptide synthetase, condensation domain"/>
    <property type="match status" value="1"/>
</dbReference>
<reference evidence="1" key="1">
    <citation type="submission" date="2022-07" db="EMBL/GenBank/DDBJ databases">
        <title>Phylogenomic reconstructions and comparative analyses of Kickxellomycotina fungi.</title>
        <authorList>
            <person name="Reynolds N.K."/>
            <person name="Stajich J.E."/>
            <person name="Barry K."/>
            <person name="Grigoriev I.V."/>
            <person name="Crous P."/>
            <person name="Smith M.E."/>
        </authorList>
    </citation>
    <scope>NUCLEOTIDE SEQUENCE</scope>
    <source>
        <strain evidence="1">RSA 567</strain>
    </source>
</reference>
<dbReference type="SUPFAM" id="SSF52777">
    <property type="entry name" value="CoA-dependent acyltransferases"/>
    <property type="match status" value="1"/>
</dbReference>
<evidence type="ECO:0000313" key="1">
    <source>
        <dbReference type="EMBL" id="KAJ1973504.1"/>
    </source>
</evidence>
<proteinExistence type="predicted"/>
<evidence type="ECO:0000313" key="2">
    <source>
        <dbReference type="Proteomes" id="UP001151582"/>
    </source>
</evidence>
<organism evidence="1 2">
    <name type="scientific">Dimargaris verticillata</name>
    <dbReference type="NCBI Taxonomy" id="2761393"/>
    <lineage>
        <taxon>Eukaryota</taxon>
        <taxon>Fungi</taxon>
        <taxon>Fungi incertae sedis</taxon>
        <taxon>Zoopagomycota</taxon>
        <taxon>Kickxellomycotina</taxon>
        <taxon>Dimargaritomycetes</taxon>
        <taxon>Dimargaritales</taxon>
        <taxon>Dimargaritaceae</taxon>
        <taxon>Dimargaris</taxon>
    </lineage>
</organism>
<protein>
    <submittedName>
        <fullName evidence="1">Uncharacterized protein</fullName>
    </submittedName>
</protein>
<keyword evidence="2" id="KW-1185">Reference proteome</keyword>
<dbReference type="OrthoDB" id="2428140at2759"/>
<dbReference type="SUPFAM" id="SSF56801">
    <property type="entry name" value="Acetyl-CoA synthetase-like"/>
    <property type="match status" value="1"/>
</dbReference>
<dbReference type="Gene3D" id="3.40.50.12780">
    <property type="entry name" value="N-terminal domain of ligase-like"/>
    <property type="match status" value="1"/>
</dbReference>
<dbReference type="EMBL" id="JANBQB010000809">
    <property type="protein sequence ID" value="KAJ1973504.1"/>
    <property type="molecule type" value="Genomic_DNA"/>
</dbReference>
<dbReference type="InterPro" id="IPR042099">
    <property type="entry name" value="ANL_N_sf"/>
</dbReference>
<comment type="caution">
    <text evidence="1">The sequence shown here is derived from an EMBL/GenBank/DDBJ whole genome shotgun (WGS) entry which is preliminary data.</text>
</comment>
<accession>A0A9W8EBL7</accession>
<dbReference type="AlphaFoldDB" id="A0A9W8EBL7"/>
<name>A0A9W8EBL7_9FUNG</name>